<evidence type="ECO:0000313" key="3">
    <source>
        <dbReference type="Proteomes" id="UP001221898"/>
    </source>
</evidence>
<keyword evidence="3" id="KW-1185">Reference proteome</keyword>
<evidence type="ECO:0000256" key="1">
    <source>
        <dbReference type="SAM" id="MobiDB-lite"/>
    </source>
</evidence>
<name>A0AAD7WMJ6_9TELE</name>
<feature type="compositionally biased region" description="Pro residues" evidence="1">
    <location>
        <begin position="64"/>
        <end position="73"/>
    </location>
</feature>
<accession>A0AAD7WMJ6</accession>
<feature type="region of interest" description="Disordered" evidence="1">
    <location>
        <begin position="128"/>
        <end position="147"/>
    </location>
</feature>
<proteinExistence type="predicted"/>
<comment type="caution">
    <text evidence="2">The sequence shown here is derived from an EMBL/GenBank/DDBJ whole genome shotgun (WGS) entry which is preliminary data.</text>
</comment>
<feature type="region of interest" description="Disordered" evidence="1">
    <location>
        <begin position="96"/>
        <end position="121"/>
    </location>
</feature>
<organism evidence="2 3">
    <name type="scientific">Aldrovandia affinis</name>
    <dbReference type="NCBI Taxonomy" id="143900"/>
    <lineage>
        <taxon>Eukaryota</taxon>
        <taxon>Metazoa</taxon>
        <taxon>Chordata</taxon>
        <taxon>Craniata</taxon>
        <taxon>Vertebrata</taxon>
        <taxon>Euteleostomi</taxon>
        <taxon>Actinopterygii</taxon>
        <taxon>Neopterygii</taxon>
        <taxon>Teleostei</taxon>
        <taxon>Notacanthiformes</taxon>
        <taxon>Halosauridae</taxon>
        <taxon>Aldrovandia</taxon>
    </lineage>
</organism>
<sequence>MLRSRALDGLFWLSGALRGVGVARRWSSPSLRPSSGYRKAAPPVARSEVEGWAQRNERSASPSRPVPSRPIPPHVCRASSGSAPLKGQLFLGVPPAGRAPALRGNTGGNACPHRPPRNSEGALIITPLTRNPQVTGGDSRASVCSAH</sequence>
<feature type="region of interest" description="Disordered" evidence="1">
    <location>
        <begin position="27"/>
        <end position="81"/>
    </location>
</feature>
<protein>
    <submittedName>
        <fullName evidence="2">Uncharacterized protein</fullName>
    </submittedName>
</protein>
<dbReference type="EMBL" id="JAINUG010000065">
    <property type="protein sequence ID" value="KAJ8402225.1"/>
    <property type="molecule type" value="Genomic_DNA"/>
</dbReference>
<gene>
    <name evidence="2" type="ORF">AAFF_G00370900</name>
</gene>
<reference evidence="2" key="1">
    <citation type="journal article" date="2023" name="Science">
        <title>Genome structures resolve the early diversification of teleost fishes.</title>
        <authorList>
            <person name="Parey E."/>
            <person name="Louis A."/>
            <person name="Montfort J."/>
            <person name="Bouchez O."/>
            <person name="Roques C."/>
            <person name="Iampietro C."/>
            <person name="Lluch J."/>
            <person name="Castinel A."/>
            <person name="Donnadieu C."/>
            <person name="Desvignes T."/>
            <person name="Floi Bucao C."/>
            <person name="Jouanno E."/>
            <person name="Wen M."/>
            <person name="Mejri S."/>
            <person name="Dirks R."/>
            <person name="Jansen H."/>
            <person name="Henkel C."/>
            <person name="Chen W.J."/>
            <person name="Zahm M."/>
            <person name="Cabau C."/>
            <person name="Klopp C."/>
            <person name="Thompson A.W."/>
            <person name="Robinson-Rechavi M."/>
            <person name="Braasch I."/>
            <person name="Lecointre G."/>
            <person name="Bobe J."/>
            <person name="Postlethwait J.H."/>
            <person name="Berthelot C."/>
            <person name="Roest Crollius H."/>
            <person name="Guiguen Y."/>
        </authorList>
    </citation>
    <scope>NUCLEOTIDE SEQUENCE</scope>
    <source>
        <strain evidence="2">NC1722</strain>
    </source>
</reference>
<dbReference type="AlphaFoldDB" id="A0AAD7WMJ6"/>
<dbReference type="Proteomes" id="UP001221898">
    <property type="component" value="Unassembled WGS sequence"/>
</dbReference>
<evidence type="ECO:0000313" key="2">
    <source>
        <dbReference type="EMBL" id="KAJ8402225.1"/>
    </source>
</evidence>